<dbReference type="EMBL" id="WTYZ01000001">
    <property type="protein sequence ID" value="MXO82198.1"/>
    <property type="molecule type" value="Genomic_DNA"/>
</dbReference>
<comment type="caution">
    <text evidence="2">The sequence shown here is derived from an EMBL/GenBank/DDBJ whole genome shotgun (WGS) entry which is preliminary data.</text>
</comment>
<organism evidence="2 3">
    <name type="scientific">Pontixanthobacter aestiaquae</name>
    <dbReference type="NCBI Taxonomy" id="1509367"/>
    <lineage>
        <taxon>Bacteria</taxon>
        <taxon>Pseudomonadati</taxon>
        <taxon>Pseudomonadota</taxon>
        <taxon>Alphaproteobacteria</taxon>
        <taxon>Sphingomonadales</taxon>
        <taxon>Erythrobacteraceae</taxon>
        <taxon>Pontixanthobacter</taxon>
    </lineage>
</organism>
<dbReference type="GO" id="GO:0008195">
    <property type="term" value="F:phosphatidate phosphatase activity"/>
    <property type="evidence" value="ECO:0007669"/>
    <property type="project" value="InterPro"/>
</dbReference>
<dbReference type="OrthoDB" id="9789875at2"/>
<evidence type="ECO:0000259" key="1">
    <source>
        <dbReference type="Pfam" id="PF09949"/>
    </source>
</evidence>
<evidence type="ECO:0000313" key="3">
    <source>
        <dbReference type="Proteomes" id="UP000460290"/>
    </source>
</evidence>
<dbReference type="Proteomes" id="UP000460290">
    <property type="component" value="Unassembled WGS sequence"/>
</dbReference>
<reference evidence="2 3" key="1">
    <citation type="submission" date="2019-12" db="EMBL/GenBank/DDBJ databases">
        <title>Genomic-based taxomic classification of the family Erythrobacteraceae.</title>
        <authorList>
            <person name="Xu L."/>
        </authorList>
    </citation>
    <scope>NUCLEOTIDE SEQUENCE [LARGE SCALE GENOMIC DNA]</scope>
    <source>
        <strain evidence="2 3">KCTC 42006</strain>
    </source>
</reference>
<dbReference type="RefSeq" id="WP_160612518.1">
    <property type="nucleotide sequence ID" value="NZ_JAUFQM010000001.1"/>
</dbReference>
<protein>
    <submittedName>
        <fullName evidence="2">DUF2183 domain-containing protein</fullName>
    </submittedName>
</protein>
<dbReference type="InterPro" id="IPR052935">
    <property type="entry name" value="Mg2+_PAP"/>
</dbReference>
<dbReference type="PANTHER" id="PTHR28208:SF3">
    <property type="entry name" value="PHOSPHATIDATE PHOSPHATASE APP1"/>
    <property type="match status" value="1"/>
</dbReference>
<gene>
    <name evidence="2" type="ORF">GRI35_02260</name>
</gene>
<proteinExistence type="predicted"/>
<dbReference type="InterPro" id="IPR019236">
    <property type="entry name" value="APP1_cat"/>
</dbReference>
<sequence length="370" mass="40624">MPVFNEAPVRVQPYFGYRNQERLVMSARALRSGKANFSRGGRWQAMRTMLSQFASREVGGLQVTLEVQDSDGEKTHHFGQTDNEGFVHFDVAMADCALPSDPMWDVVALHWTDEDGEQCVEGHVLAPGKRTKLAVISDIDDTIIETGITGSFRAIIRNWRRVLAEMPEERLHVPGVDAFYSSLGGGTVLQDSDGMGKAVPTLSERPFFYVSSSPWNLFSYLVAFKKTRGLPLGPIMLRDWGFDRETLGSSSHGAHKRKAIDAILNTYPDMRFTLIGDDSQGDLTAYGDVVADHPGRIAAVFIRTVGTDFSPEEIAAKALIGANGVPLWLGDDYKTGEAFLKATGLASDKEAKQIVTTIDKAHPNDQEAVS</sequence>
<dbReference type="PANTHER" id="PTHR28208">
    <property type="entry name" value="PHOSPHATIDATE PHOSPHATASE APP1"/>
    <property type="match status" value="1"/>
</dbReference>
<dbReference type="AlphaFoldDB" id="A0A844Z397"/>
<accession>A0A844Z397</accession>
<feature type="domain" description="Phosphatidate phosphatase APP1 catalytic" evidence="1">
    <location>
        <begin position="134"/>
        <end position="303"/>
    </location>
</feature>
<keyword evidence="3" id="KW-1185">Reference proteome</keyword>
<dbReference type="Pfam" id="PF09949">
    <property type="entry name" value="APP1_cat"/>
    <property type="match status" value="1"/>
</dbReference>
<evidence type="ECO:0000313" key="2">
    <source>
        <dbReference type="EMBL" id="MXO82198.1"/>
    </source>
</evidence>
<name>A0A844Z397_9SPHN</name>